<dbReference type="PROSITE" id="PS51318">
    <property type="entry name" value="TAT"/>
    <property type="match status" value="1"/>
</dbReference>
<protein>
    <recommendedName>
        <fullName evidence="2">Solute-binding protein family 5 domain-containing protein</fullName>
    </recommendedName>
</protein>
<comment type="caution">
    <text evidence="3">The sequence shown here is derived from an EMBL/GenBank/DDBJ whole genome shotgun (WGS) entry which is preliminary data.</text>
</comment>
<dbReference type="InterPro" id="IPR006311">
    <property type="entry name" value="TAT_signal"/>
</dbReference>
<dbReference type="Gene3D" id="3.90.76.10">
    <property type="entry name" value="Dipeptide-binding Protein, Domain 1"/>
    <property type="match status" value="1"/>
</dbReference>
<organism evidence="3 4">
    <name type="scientific">Ramlibacter agri</name>
    <dbReference type="NCBI Taxonomy" id="2728837"/>
    <lineage>
        <taxon>Bacteria</taxon>
        <taxon>Pseudomonadati</taxon>
        <taxon>Pseudomonadota</taxon>
        <taxon>Betaproteobacteria</taxon>
        <taxon>Burkholderiales</taxon>
        <taxon>Comamonadaceae</taxon>
        <taxon>Ramlibacter</taxon>
    </lineage>
</organism>
<name>A0A848H277_9BURK</name>
<evidence type="ECO:0000256" key="1">
    <source>
        <dbReference type="SAM" id="SignalP"/>
    </source>
</evidence>
<gene>
    <name evidence="3" type="ORF">HHL11_03600</name>
</gene>
<dbReference type="SUPFAM" id="SSF53850">
    <property type="entry name" value="Periplasmic binding protein-like II"/>
    <property type="match status" value="1"/>
</dbReference>
<dbReference type="GO" id="GO:0015833">
    <property type="term" value="P:peptide transport"/>
    <property type="evidence" value="ECO:0007669"/>
    <property type="project" value="TreeGrafter"/>
</dbReference>
<dbReference type="InterPro" id="IPR039424">
    <property type="entry name" value="SBP_5"/>
</dbReference>
<dbReference type="GO" id="GO:0043190">
    <property type="term" value="C:ATP-binding cassette (ABC) transporter complex"/>
    <property type="evidence" value="ECO:0007669"/>
    <property type="project" value="InterPro"/>
</dbReference>
<evidence type="ECO:0000313" key="4">
    <source>
        <dbReference type="Proteomes" id="UP000541185"/>
    </source>
</evidence>
<feature type="domain" description="Solute-binding protein family 5" evidence="2">
    <location>
        <begin position="71"/>
        <end position="429"/>
    </location>
</feature>
<dbReference type="InterPro" id="IPR000914">
    <property type="entry name" value="SBP_5_dom"/>
</dbReference>
<accession>A0A848H277</accession>
<dbReference type="PANTHER" id="PTHR30290">
    <property type="entry name" value="PERIPLASMIC BINDING COMPONENT OF ABC TRANSPORTER"/>
    <property type="match status" value="1"/>
</dbReference>
<dbReference type="Gene3D" id="3.10.105.10">
    <property type="entry name" value="Dipeptide-binding Protein, Domain 3"/>
    <property type="match status" value="1"/>
</dbReference>
<keyword evidence="1" id="KW-0732">Signal</keyword>
<dbReference type="Gene3D" id="3.40.190.10">
    <property type="entry name" value="Periplasmic binding protein-like II"/>
    <property type="match status" value="1"/>
</dbReference>
<dbReference type="GO" id="GO:0030288">
    <property type="term" value="C:outer membrane-bounded periplasmic space"/>
    <property type="evidence" value="ECO:0007669"/>
    <property type="project" value="UniProtKB-ARBA"/>
</dbReference>
<dbReference type="Proteomes" id="UP000541185">
    <property type="component" value="Unassembled WGS sequence"/>
</dbReference>
<dbReference type="EMBL" id="JABBFX010000001">
    <property type="protein sequence ID" value="NML42823.1"/>
    <property type="molecule type" value="Genomic_DNA"/>
</dbReference>
<dbReference type="AlphaFoldDB" id="A0A848H277"/>
<evidence type="ECO:0000259" key="2">
    <source>
        <dbReference type="Pfam" id="PF00496"/>
    </source>
</evidence>
<feature type="chain" id="PRO_5033038813" description="Solute-binding protein family 5 domain-containing protein" evidence="1">
    <location>
        <begin position="27"/>
        <end position="510"/>
    </location>
</feature>
<proteinExistence type="predicted"/>
<dbReference type="Pfam" id="PF00496">
    <property type="entry name" value="SBP_bac_5"/>
    <property type="match status" value="1"/>
</dbReference>
<feature type="signal peptide" evidence="1">
    <location>
        <begin position="1"/>
        <end position="26"/>
    </location>
</feature>
<keyword evidence="4" id="KW-1185">Reference proteome</keyword>
<dbReference type="InterPro" id="IPR030678">
    <property type="entry name" value="Peptide/Ni-bd"/>
</dbReference>
<dbReference type="PIRSF" id="PIRSF002741">
    <property type="entry name" value="MppA"/>
    <property type="match status" value="1"/>
</dbReference>
<reference evidence="3 4" key="1">
    <citation type="submission" date="2020-04" db="EMBL/GenBank/DDBJ databases">
        <title>Ramlibacter sp. G-1-2-2 isolated from soil.</title>
        <authorList>
            <person name="Dahal R.H."/>
        </authorList>
    </citation>
    <scope>NUCLEOTIDE SEQUENCE [LARGE SCALE GENOMIC DNA]</scope>
    <source>
        <strain evidence="3 4">G-1-2-2</strain>
    </source>
</reference>
<dbReference type="RefSeq" id="WP_169417074.1">
    <property type="nucleotide sequence ID" value="NZ_JABBFX010000001.1"/>
</dbReference>
<sequence length="510" mass="56309">MGTRRDFVVQGAALAGALALPQAASAAPDKIGIAIGEDPSTLDQSASWTGVDYQIAENYGEFLVQRTPAGELKPGLASAWKVAPDGKLIEFTLRKDVKFHSGDPFTAKDVLFSFERGRVKSSTSKTRLASVERIEAVGDYGVKVFFKAPDVTFIPNRGGVMMVSKAYFDRVGEDAFAKQPVGTGPYKLVRYASGESLDLERFAGYWGDKPKIAEARFFFIPEDTTRVAKLKAGEVDLINACPYSAVKDLESRKDFKLVKLPVDHPTMSVVFATQNPKTPWHDRRVRLAMAYAVNTDAIIKNVLGGIPNHWVFLAPHELGYDPALKHYPYDPAKSRALLAEAGYSNGFDLKLYYATTGRVQMNAQLAEAIAAYFEAVGIRTRLVGEEWLAYRSRYNASRKPTAEYVALFTHGRAGSPDPTYNVSLFFGKDGPISTYANADLDQLNADAKATVDDAKRAELIRKEVRLIQEDVPSFPIYNNVTVYAMKSNVVFKPTLKYNLDLTLVKDMSFA</sequence>
<dbReference type="GO" id="GO:1904680">
    <property type="term" value="F:peptide transmembrane transporter activity"/>
    <property type="evidence" value="ECO:0007669"/>
    <property type="project" value="TreeGrafter"/>
</dbReference>
<evidence type="ECO:0000313" key="3">
    <source>
        <dbReference type="EMBL" id="NML42823.1"/>
    </source>
</evidence>